<evidence type="ECO:0000313" key="2">
    <source>
        <dbReference type="Proteomes" id="UP000254291"/>
    </source>
</evidence>
<dbReference type="AlphaFoldDB" id="A0A378SNT6"/>
<reference evidence="1 2" key="1">
    <citation type="submission" date="2018-06" db="EMBL/GenBank/DDBJ databases">
        <authorList>
            <consortium name="Pathogen Informatics"/>
            <person name="Doyle S."/>
        </authorList>
    </citation>
    <scope>NUCLEOTIDE SEQUENCE [LARGE SCALE GENOMIC DNA]</scope>
    <source>
        <strain evidence="1 2">NCTC10742</strain>
    </source>
</reference>
<organism evidence="1 2">
    <name type="scientific">Mycolicibacterium gilvum</name>
    <dbReference type="NCBI Taxonomy" id="1804"/>
    <lineage>
        <taxon>Bacteria</taxon>
        <taxon>Bacillati</taxon>
        <taxon>Actinomycetota</taxon>
        <taxon>Actinomycetes</taxon>
        <taxon>Mycobacteriales</taxon>
        <taxon>Mycobacteriaceae</taxon>
        <taxon>Mycolicibacterium</taxon>
    </lineage>
</organism>
<protein>
    <submittedName>
        <fullName evidence="1">Uncharacterized protein</fullName>
    </submittedName>
</protein>
<dbReference type="RefSeq" id="WP_067387077.1">
    <property type="nucleotide sequence ID" value="NZ_JACKST010000111.1"/>
</dbReference>
<dbReference type="Proteomes" id="UP000254291">
    <property type="component" value="Unassembled WGS sequence"/>
</dbReference>
<name>A0A378SNT6_9MYCO</name>
<dbReference type="EMBL" id="UGQM01000001">
    <property type="protein sequence ID" value="STZ44410.1"/>
    <property type="molecule type" value="Genomic_DNA"/>
</dbReference>
<evidence type="ECO:0000313" key="1">
    <source>
        <dbReference type="EMBL" id="STZ44410.1"/>
    </source>
</evidence>
<proteinExistence type="predicted"/>
<gene>
    <name evidence="1" type="ORF">NCTC10742_03644</name>
</gene>
<sequence>MVAFDALHATHRMAMPVDMIVEAIDRRHVTTLERFEAPWNVARFVPDPRVGRVLASVHMFSSGHMAGHHD</sequence>
<accession>A0A378SNT6</accession>